<dbReference type="Gene3D" id="1.20.5.1160">
    <property type="entry name" value="Vasodilator-stimulated phosphoprotein"/>
    <property type="match status" value="1"/>
</dbReference>
<feature type="compositionally biased region" description="Basic and acidic residues" evidence="1">
    <location>
        <begin position="893"/>
        <end position="910"/>
    </location>
</feature>
<evidence type="ECO:0000259" key="2">
    <source>
        <dbReference type="PROSITE" id="PS50913"/>
    </source>
</evidence>
<dbReference type="GeneID" id="36517230"/>
<evidence type="ECO:0000313" key="3">
    <source>
        <dbReference type="EMBL" id="PRT55862.1"/>
    </source>
</evidence>
<sequence>MLQRLKQSITDELEQVVNGQKQTNGPVEIIERNSQLLRTQTPDVSEMEFMKDESAAPAGSATSQPASEDATPDDSHSMIAGMTEAEIEGKLRKFSKYEEKYPQLLKAYRIEKKKGELVKLFEKVLSENTPCQTISEPQQMLEFLDGLNTKASLLKQELERVSDSHSRLRKRSAETEADLKAQLEEAKKEIENLVVNDSEDTDLAARLEKATADLKAAQQLLTERESELSDAKQELEKLQDTPQTDGLSEDSEKLLEELKLQVEKSKSQVKELEEELEKTKAEHLTQIAKAEELSKAKSQEQSEQLEAQTKEIQQKANYLETQAKEIEQKTKDLEATAKELEELKAESLKYESKLEELENFKAQSEESKSKANSAELELAKVKEELSALTVKSSDIEKKFSDESAMLKDLETKHKSTLEELESTAKLLEEANSKAAAAAAPTITSTGGKKKKKGGAVGSSNDKLQSELAEKTEALASTKAELKEFKERESKYQEQLKELEGQLSQLSSSAELEQAVEARETLQKALDELKKEKESLVEELSLANAAKEKAQNELLSVQQEVQSANEKIETLEKELDQAQAASKSAHEKVSSLEKEAENIAQQLEAANEKIGALEEKAKLNETELKEAADAALAAKTQLEAIEKKTANGSAAHQEAQKRVEELEAEKALYVKKHAELEATIRQHKLQLTKHKDDLVATQAKLQEFEVQKRTLQDLQKKVQAQADLDRQFKVLEGEKTRLERQIATSERTRSSLEKERADLLSQIRGMQSKVNDAEAMAKAATAAQDGLRRQVDELGMRVSESAAKIDVLRDELADAQRLAHERLLETTSMRQMLAERADGHDSALKEARNSVKTLGDERDQLEQEVAALGQRLVRETEQLRARVNDASAQLEAAEKERARYQEEARELRGKVDSLQNQLNADQGSSKAAQEEVSSLRSQLEASESNAREISRAHALLKKVSEDTQLRLERLQKVQRSLNDDLDALRQENTQLRGRSSSIAQESGPTKSSEQEEYIKNVILGFLEHKDQRKQLLPVLSILLKFSGDDEQRFWSAFT</sequence>
<dbReference type="Proteomes" id="UP000238350">
    <property type="component" value="Unassembled WGS sequence"/>
</dbReference>
<dbReference type="SMART" id="SM00755">
    <property type="entry name" value="Grip"/>
    <property type="match status" value="1"/>
</dbReference>
<feature type="region of interest" description="Disordered" evidence="1">
    <location>
        <begin position="986"/>
        <end position="1008"/>
    </location>
</feature>
<feature type="region of interest" description="Disordered" evidence="1">
    <location>
        <begin position="45"/>
        <end position="77"/>
    </location>
</feature>
<dbReference type="SUPFAM" id="SSF57997">
    <property type="entry name" value="Tropomyosin"/>
    <property type="match status" value="1"/>
</dbReference>
<feature type="compositionally biased region" description="Basic and acidic residues" evidence="1">
    <location>
        <begin position="223"/>
        <end position="239"/>
    </location>
</feature>
<feature type="region of interest" description="Disordered" evidence="1">
    <location>
        <begin position="893"/>
        <end position="943"/>
    </location>
</feature>
<dbReference type="OrthoDB" id="1926336at2759"/>
<feature type="domain" description="GRIP" evidence="2">
    <location>
        <begin position="1003"/>
        <end position="1051"/>
    </location>
</feature>
<feature type="region of interest" description="Disordered" evidence="1">
    <location>
        <begin position="223"/>
        <end position="252"/>
    </location>
</feature>
<dbReference type="STRING" id="45607.A0A2T0FLK7"/>
<dbReference type="EMBL" id="NDIQ01000022">
    <property type="protein sequence ID" value="PRT55862.1"/>
    <property type="molecule type" value="Genomic_DNA"/>
</dbReference>
<keyword evidence="4" id="KW-1185">Reference proteome</keyword>
<protein>
    <submittedName>
        <fullName evidence="3">Golgin IMH1</fullName>
    </submittedName>
</protein>
<evidence type="ECO:0000256" key="1">
    <source>
        <dbReference type="SAM" id="MobiDB-lite"/>
    </source>
</evidence>
<feature type="compositionally biased region" description="Polar residues" evidence="1">
    <location>
        <begin position="986"/>
        <end position="1006"/>
    </location>
</feature>
<dbReference type="Gene3D" id="1.20.5.340">
    <property type="match status" value="1"/>
</dbReference>
<dbReference type="Pfam" id="PF01465">
    <property type="entry name" value="GRIP"/>
    <property type="match status" value="1"/>
</dbReference>
<name>A0A2T0FLK7_9ASCO</name>
<feature type="region of interest" description="Disordered" evidence="1">
    <location>
        <begin position="433"/>
        <end position="469"/>
    </location>
</feature>
<organism evidence="3 4">
    <name type="scientific">Wickerhamiella sorbophila</name>
    <dbReference type="NCBI Taxonomy" id="45607"/>
    <lineage>
        <taxon>Eukaryota</taxon>
        <taxon>Fungi</taxon>
        <taxon>Dikarya</taxon>
        <taxon>Ascomycota</taxon>
        <taxon>Saccharomycotina</taxon>
        <taxon>Dipodascomycetes</taxon>
        <taxon>Dipodascales</taxon>
        <taxon>Trichomonascaceae</taxon>
        <taxon>Wickerhamiella</taxon>
    </lineage>
</organism>
<evidence type="ECO:0000313" key="4">
    <source>
        <dbReference type="Proteomes" id="UP000238350"/>
    </source>
</evidence>
<accession>A0A2T0FLK7</accession>
<dbReference type="PROSITE" id="PS50913">
    <property type="entry name" value="GRIP"/>
    <property type="match status" value="1"/>
</dbReference>
<dbReference type="SUPFAM" id="SSF90257">
    <property type="entry name" value="Myosin rod fragments"/>
    <property type="match status" value="2"/>
</dbReference>
<feature type="compositionally biased region" description="Polar residues" evidence="1">
    <location>
        <begin position="912"/>
        <end position="943"/>
    </location>
</feature>
<dbReference type="InterPro" id="IPR000237">
    <property type="entry name" value="GRIP_dom"/>
</dbReference>
<dbReference type="AlphaFoldDB" id="A0A2T0FLK7"/>
<dbReference type="RefSeq" id="XP_024665807.1">
    <property type="nucleotide sequence ID" value="XM_024810039.1"/>
</dbReference>
<proteinExistence type="predicted"/>
<gene>
    <name evidence="3" type="ORF">B9G98_03482</name>
</gene>
<reference evidence="3 4" key="1">
    <citation type="submission" date="2017-04" db="EMBL/GenBank/DDBJ databases">
        <title>Genome sequencing of [Candida] sorbophila.</title>
        <authorList>
            <person name="Ahn J.O."/>
        </authorList>
    </citation>
    <scope>NUCLEOTIDE SEQUENCE [LARGE SCALE GENOMIC DNA]</scope>
    <source>
        <strain evidence="3 4">DS02</strain>
    </source>
</reference>
<comment type="caution">
    <text evidence="3">The sequence shown here is derived from an EMBL/GenBank/DDBJ whole genome shotgun (WGS) entry which is preliminary data.</text>
</comment>
<dbReference type="PANTHER" id="PTHR43977">
    <property type="entry name" value="STRUCTURAL MAINTENANCE OF CHROMOSOMES PROTEIN 3"/>
    <property type="match status" value="1"/>
</dbReference>